<keyword evidence="1" id="KW-0732">Signal</keyword>
<evidence type="ECO:0000313" key="3">
    <source>
        <dbReference type="Proteomes" id="UP001139559"/>
    </source>
</evidence>
<comment type="caution">
    <text evidence="2">The sequence shown here is derived from an EMBL/GenBank/DDBJ whole genome shotgun (WGS) entry which is preliminary data.</text>
</comment>
<reference evidence="2" key="1">
    <citation type="submission" date="2021-11" db="EMBL/GenBank/DDBJ databases">
        <title>Vibrio ZSDE26 sp. nov. and Vibrio ZSDZ34 sp. nov., isolated from coastal seawater in Qingdao.</title>
        <authorList>
            <person name="Zhang P."/>
        </authorList>
    </citation>
    <scope>NUCLEOTIDE SEQUENCE</scope>
    <source>
        <strain evidence="2">ZSDE26</strain>
    </source>
</reference>
<dbReference type="AlphaFoldDB" id="A0A9X1XQZ2"/>
<feature type="signal peptide" evidence="1">
    <location>
        <begin position="1"/>
        <end position="20"/>
    </location>
</feature>
<protein>
    <submittedName>
        <fullName evidence="2">Uncharacterized protein</fullName>
    </submittedName>
</protein>
<sequence>MKTKLVILVTALLASHSVSAAFKSNNWSDEMNDVKVYEQYTSNRGSSIGFRCDVQKGKYKDFMLTFASKENVATPSNGRVAIKMRVDDGEVYNLKGKTFSNSYKSGVIKSFPESLLNSIRSGNKLLVNIHVYNQLKMNQSFSLSGSAKALKETADRCDFVVNSNPDLDRKIKEIERKRDKEIKEITSKYENEIQTLKSSYK</sequence>
<accession>A0A9X1XQZ2</accession>
<feature type="chain" id="PRO_5040928484" evidence="1">
    <location>
        <begin position="21"/>
        <end position="201"/>
    </location>
</feature>
<organism evidence="2 3">
    <name type="scientific">Vibrio amylolyticus</name>
    <dbReference type="NCBI Taxonomy" id="2847292"/>
    <lineage>
        <taxon>Bacteria</taxon>
        <taxon>Pseudomonadati</taxon>
        <taxon>Pseudomonadota</taxon>
        <taxon>Gammaproteobacteria</taxon>
        <taxon>Vibrionales</taxon>
        <taxon>Vibrionaceae</taxon>
        <taxon>Vibrio</taxon>
    </lineage>
</organism>
<dbReference type="RefSeq" id="WP_248009028.1">
    <property type="nucleotide sequence ID" value="NZ_JAJHVV010000006.1"/>
</dbReference>
<name>A0A9X1XQZ2_9VIBR</name>
<dbReference type="Proteomes" id="UP001139559">
    <property type="component" value="Unassembled WGS sequence"/>
</dbReference>
<evidence type="ECO:0000256" key="1">
    <source>
        <dbReference type="SAM" id="SignalP"/>
    </source>
</evidence>
<evidence type="ECO:0000313" key="2">
    <source>
        <dbReference type="EMBL" id="MCK6263949.1"/>
    </source>
</evidence>
<gene>
    <name evidence="2" type="ORF">KP803_11775</name>
</gene>
<proteinExistence type="predicted"/>
<dbReference type="EMBL" id="JAJHVV010000006">
    <property type="protein sequence ID" value="MCK6263949.1"/>
    <property type="molecule type" value="Genomic_DNA"/>
</dbReference>
<keyword evidence="3" id="KW-1185">Reference proteome</keyword>